<gene>
    <name evidence="1" type="ORF">NK6_5603</name>
</gene>
<sequence length="32" mass="3417">MTAVHRASKLLAALLPCRQSGQKNAAPVRRGD</sequence>
<proteinExistence type="predicted"/>
<protein>
    <submittedName>
        <fullName evidence="1">Uncharacterized protein</fullName>
    </submittedName>
</protein>
<organism evidence="1 2">
    <name type="scientific">Bradyrhizobium diazoefficiens</name>
    <dbReference type="NCBI Taxonomy" id="1355477"/>
    <lineage>
        <taxon>Bacteria</taxon>
        <taxon>Pseudomonadati</taxon>
        <taxon>Pseudomonadota</taxon>
        <taxon>Alphaproteobacteria</taxon>
        <taxon>Hyphomicrobiales</taxon>
        <taxon>Nitrobacteraceae</taxon>
        <taxon>Bradyrhizobium</taxon>
    </lineage>
</organism>
<evidence type="ECO:0000313" key="1">
    <source>
        <dbReference type="EMBL" id="BAR58761.1"/>
    </source>
</evidence>
<name>A0A0E4BS23_9BRAD</name>
<dbReference type="AlphaFoldDB" id="A0A0E4BS23"/>
<accession>A0A0E4BS23</accession>
<dbReference type="EMBL" id="AP014685">
    <property type="protein sequence ID" value="BAR58761.1"/>
    <property type="molecule type" value="Genomic_DNA"/>
</dbReference>
<reference evidence="1 2" key="1">
    <citation type="submission" date="2014-11" db="EMBL/GenBank/DDBJ databases">
        <title>Symbiosis island explosion on the genome of extra-slow-growing strains of soybean bradyrhizobia with massive insertion sequences.</title>
        <authorList>
            <person name="Iida T."/>
            <person name="Minamisawa K."/>
        </authorList>
    </citation>
    <scope>NUCLEOTIDE SEQUENCE [LARGE SCALE GENOMIC DNA]</scope>
    <source>
        <strain evidence="1 2">NK6</strain>
    </source>
</reference>
<evidence type="ECO:0000313" key="2">
    <source>
        <dbReference type="Proteomes" id="UP000063308"/>
    </source>
</evidence>
<dbReference type="Proteomes" id="UP000063308">
    <property type="component" value="Chromosome"/>
</dbReference>